<dbReference type="EMBL" id="LN857024">
    <property type="protein sequence ID" value="CDQ03057.1"/>
    <property type="molecule type" value="Genomic_DNA"/>
</dbReference>
<evidence type="ECO:0000313" key="1">
    <source>
        <dbReference type="EMBL" id="CDQ03057.1"/>
    </source>
</evidence>
<gene>
    <name evidence="1" type="primary">Bm14444</name>
    <name evidence="1" type="ORF">BM_Bm14444</name>
</gene>
<name>A0A1I9G6A4_BRUMA</name>
<reference evidence="1" key="1">
    <citation type="journal article" date="2007" name="Science">
        <title>Draft genome of the filarial nematode parasite Brugia malayi.</title>
        <authorList>
            <person name="Ghedin E."/>
            <person name="Wang S."/>
            <person name="Spiro D."/>
            <person name="Caler E."/>
            <person name="Zhao Q."/>
            <person name="Crabtree J."/>
            <person name="Allen J.E."/>
            <person name="Delcher A.L."/>
            <person name="Guiliano D.B."/>
            <person name="Miranda-Saavedra D."/>
            <person name="Angiuoli S.V."/>
            <person name="Creasy T."/>
            <person name="Amedeo P."/>
            <person name="Haas B."/>
            <person name="El-Sayed N.M."/>
            <person name="Wortman J.R."/>
            <person name="Feldblyum T."/>
            <person name="Tallon L."/>
            <person name="Schatz M."/>
            <person name="Shumway M."/>
            <person name="Koo H."/>
            <person name="Salzberg S.L."/>
            <person name="Schobel S."/>
            <person name="Pertea M."/>
            <person name="Pop M."/>
            <person name="White O."/>
            <person name="Barton G.J."/>
            <person name="Carlow C.K."/>
            <person name="Crawford M.J."/>
            <person name="Daub J."/>
            <person name="Dimmic M.W."/>
            <person name="Estes C.F."/>
            <person name="Foster J.M."/>
            <person name="Ganatra M."/>
            <person name="Gregory W.F."/>
            <person name="Johnson N.M."/>
            <person name="Jin J."/>
            <person name="Komuniecki R."/>
            <person name="Korf I."/>
            <person name="Kumar S."/>
            <person name="Laney S."/>
            <person name="Li B.W."/>
            <person name="Li W."/>
            <person name="Lindblom T.H."/>
            <person name="Lustigman S."/>
            <person name="Ma D."/>
            <person name="Maina C.V."/>
            <person name="Martin D.M."/>
            <person name="McCarter J.P."/>
            <person name="McReynolds L."/>
            <person name="Mitreva M."/>
            <person name="Nutman T.B."/>
            <person name="Parkinson J."/>
            <person name="Peregrin-Alvarez J.M."/>
            <person name="Poole C."/>
            <person name="Ren Q."/>
            <person name="Saunders L."/>
            <person name="Sluder A.E."/>
            <person name="Smith K."/>
            <person name="Stanke M."/>
            <person name="Unnasch T.R."/>
            <person name="Ware J."/>
            <person name="Wei A.D."/>
            <person name="Weil G."/>
            <person name="Williams D.J."/>
            <person name="Zhang Y."/>
            <person name="Williams S.A."/>
            <person name="Fraser-Liggett C."/>
            <person name="Slatko B."/>
            <person name="Blaxter M.L."/>
            <person name="Scott A.L."/>
        </authorList>
    </citation>
    <scope>NUCLEOTIDE SEQUENCE</scope>
    <source>
        <strain evidence="1">FR3</strain>
    </source>
</reference>
<sequence length="35" mass="3961">MLNGEVEEVTNVIQPCNDVFFLLLKGFLCKSENTD</sequence>
<protein>
    <submittedName>
        <fullName evidence="1">Bm14444</fullName>
    </submittedName>
</protein>
<accession>A0A1I9G6A4</accession>
<reference evidence="1" key="2">
    <citation type="submission" date="2012-12" db="EMBL/GenBank/DDBJ databases">
        <authorList>
            <consortium name="WormBase Consortium"/>
            <person name="Ghedin E."/>
            <person name="Paulini M."/>
        </authorList>
    </citation>
    <scope>NUCLEOTIDE SEQUENCE</scope>
    <source>
        <strain evidence="1">FR3</strain>
    </source>
</reference>
<dbReference type="AlphaFoldDB" id="A0A1I9G6A4"/>
<organism evidence="1">
    <name type="scientific">Brugia malayi</name>
    <name type="common">Filarial nematode worm</name>
    <dbReference type="NCBI Taxonomy" id="6279"/>
    <lineage>
        <taxon>Eukaryota</taxon>
        <taxon>Metazoa</taxon>
        <taxon>Ecdysozoa</taxon>
        <taxon>Nematoda</taxon>
        <taxon>Chromadorea</taxon>
        <taxon>Rhabditida</taxon>
        <taxon>Spirurina</taxon>
        <taxon>Spiruromorpha</taxon>
        <taxon>Filarioidea</taxon>
        <taxon>Onchocercidae</taxon>
        <taxon>Brugia</taxon>
    </lineage>
</organism>
<proteinExistence type="predicted"/>